<dbReference type="PROSITE" id="PS51934">
    <property type="entry name" value="LRAT"/>
    <property type="match status" value="1"/>
</dbReference>
<accession>A0A6J8CI48</accession>
<evidence type="ECO:0000313" key="2">
    <source>
        <dbReference type="EMBL" id="CAC5394979.1"/>
    </source>
</evidence>
<feature type="domain" description="LRAT" evidence="1">
    <location>
        <begin position="1"/>
        <end position="32"/>
    </location>
</feature>
<organism evidence="2 3">
    <name type="scientific">Mytilus coruscus</name>
    <name type="common">Sea mussel</name>
    <dbReference type="NCBI Taxonomy" id="42192"/>
    <lineage>
        <taxon>Eukaryota</taxon>
        <taxon>Metazoa</taxon>
        <taxon>Spiralia</taxon>
        <taxon>Lophotrochozoa</taxon>
        <taxon>Mollusca</taxon>
        <taxon>Bivalvia</taxon>
        <taxon>Autobranchia</taxon>
        <taxon>Pteriomorphia</taxon>
        <taxon>Mytilida</taxon>
        <taxon>Mytiloidea</taxon>
        <taxon>Mytilidae</taxon>
        <taxon>Mytilinae</taxon>
        <taxon>Mytilus</taxon>
    </lineage>
</organism>
<protein>
    <recommendedName>
        <fullName evidence="1">LRAT domain-containing protein</fullName>
    </recommendedName>
</protein>
<name>A0A6J8CI48_MYTCO</name>
<gene>
    <name evidence="2" type="ORF">MCOR_29695</name>
</gene>
<evidence type="ECO:0000259" key="1">
    <source>
        <dbReference type="PROSITE" id="PS51934"/>
    </source>
</evidence>
<proteinExistence type="predicted"/>
<evidence type="ECO:0000313" key="3">
    <source>
        <dbReference type="Proteomes" id="UP000507470"/>
    </source>
</evidence>
<dbReference type="InterPro" id="IPR007053">
    <property type="entry name" value="LRAT_dom"/>
</dbReference>
<dbReference type="Gene3D" id="3.90.1720.10">
    <property type="entry name" value="endopeptidase domain like (from Nostoc punctiforme)"/>
    <property type="match status" value="1"/>
</dbReference>
<dbReference type="Proteomes" id="UP000507470">
    <property type="component" value="Unassembled WGS sequence"/>
</dbReference>
<dbReference type="OrthoDB" id="6047939at2759"/>
<keyword evidence="3" id="KW-1185">Reference proteome</keyword>
<sequence length="198" mass="21494">MFRLGEKAYHIVYNNCEHLANYIMTGNPKCEQIKQSSPFKKGVAETLDMITSEEKSNFLRILIDTAGSTVAAQQFVRTAKTCCEAAETAGKYALRKTAFATGVLTVAVEAGFAAWQINNLRKMKKAGKIQDRDFKREKAKVVVTVPVVSSLTVAGSVIGQALCPVPGIGACLGGLVANCIGRWGAGVVTGRFFDWWWP</sequence>
<dbReference type="AlphaFoldDB" id="A0A6J8CI48"/>
<dbReference type="EMBL" id="CACVKT020005427">
    <property type="protein sequence ID" value="CAC5394979.1"/>
    <property type="molecule type" value="Genomic_DNA"/>
</dbReference>
<reference evidence="2 3" key="1">
    <citation type="submission" date="2020-06" db="EMBL/GenBank/DDBJ databases">
        <authorList>
            <person name="Li R."/>
            <person name="Bekaert M."/>
        </authorList>
    </citation>
    <scope>NUCLEOTIDE SEQUENCE [LARGE SCALE GENOMIC DNA]</scope>
    <source>
        <strain evidence="3">wild</strain>
    </source>
</reference>